<dbReference type="Pfam" id="PF00173">
    <property type="entry name" value="Cyt-b5"/>
    <property type="match status" value="1"/>
</dbReference>
<dbReference type="InterPro" id="IPR018506">
    <property type="entry name" value="Cyt_B5_heme-BS"/>
</dbReference>
<evidence type="ECO:0000256" key="4">
    <source>
        <dbReference type="ARBA" id="ARBA00022630"/>
    </source>
</evidence>
<evidence type="ECO:0000256" key="3">
    <source>
        <dbReference type="ARBA" id="ARBA00022617"/>
    </source>
</evidence>
<dbReference type="InterPro" id="IPR017927">
    <property type="entry name" value="FAD-bd_FR_type"/>
</dbReference>
<evidence type="ECO:0000256" key="1">
    <source>
        <dbReference type="ARBA" id="ARBA00001974"/>
    </source>
</evidence>
<dbReference type="PANTHER" id="PTHR46237">
    <property type="entry name" value="CYTOCHROME B5 REDUCTASE 4 FAMILY MEMBER"/>
    <property type="match status" value="1"/>
</dbReference>
<dbReference type="InterPro" id="IPR039261">
    <property type="entry name" value="FNR_nucleotide-bd"/>
</dbReference>
<dbReference type="InterPro" id="IPR008333">
    <property type="entry name" value="Cbr1-like_FAD-bd_dom"/>
</dbReference>
<keyword evidence="4" id="KW-0285">Flavoprotein</keyword>
<dbReference type="SMART" id="SM01117">
    <property type="entry name" value="Cyt-b5"/>
    <property type="match status" value="1"/>
</dbReference>
<dbReference type="EMBL" id="CACRXK020002398">
    <property type="protein sequence ID" value="CAB3994136.1"/>
    <property type="molecule type" value="Genomic_DNA"/>
</dbReference>
<dbReference type="SUPFAM" id="SSF63380">
    <property type="entry name" value="Riboflavin synthase domain-like"/>
    <property type="match status" value="1"/>
</dbReference>
<dbReference type="PRINTS" id="PR00363">
    <property type="entry name" value="CYTOCHROMEB5"/>
</dbReference>
<dbReference type="OrthoDB" id="432299at2759"/>
<comment type="caution">
    <text evidence="10">The sequence shown here is derived from an EMBL/GenBank/DDBJ whole genome shotgun (WGS) entry which is preliminary data.</text>
</comment>
<dbReference type="Pfam" id="PF00175">
    <property type="entry name" value="NAD_binding_1"/>
    <property type="match status" value="1"/>
</dbReference>
<dbReference type="Proteomes" id="UP001152795">
    <property type="component" value="Unassembled WGS sequence"/>
</dbReference>
<comment type="cofactor">
    <cofactor evidence="1">
        <name>FAD</name>
        <dbReference type="ChEBI" id="CHEBI:57692"/>
    </cofactor>
</comment>
<evidence type="ECO:0000256" key="2">
    <source>
        <dbReference type="ARBA" id="ARBA00006105"/>
    </source>
</evidence>
<dbReference type="Pfam" id="PF00970">
    <property type="entry name" value="FAD_binding_6"/>
    <property type="match status" value="1"/>
</dbReference>
<dbReference type="Gene3D" id="2.40.30.10">
    <property type="entry name" value="Translation factors"/>
    <property type="match status" value="1"/>
</dbReference>
<keyword evidence="5 9" id="KW-0479">Metal-binding</keyword>
<dbReference type="CDD" id="cd06183">
    <property type="entry name" value="cyt_b5_reduct_like"/>
    <property type="match status" value="1"/>
</dbReference>
<dbReference type="Gene3D" id="3.10.120.10">
    <property type="entry name" value="Cytochrome b5-like heme/steroid binding domain"/>
    <property type="match status" value="1"/>
</dbReference>
<dbReference type="SUPFAM" id="SSF52343">
    <property type="entry name" value="Ferredoxin reductase-like, C-terminal NADP-linked domain"/>
    <property type="match status" value="1"/>
</dbReference>
<dbReference type="PANTHER" id="PTHR46237:SF1">
    <property type="entry name" value="CYTOCHROME B5 REDUCTASE 4"/>
    <property type="match status" value="1"/>
</dbReference>
<dbReference type="SUPFAM" id="SSF55856">
    <property type="entry name" value="Cytochrome b5-like heme/steroid binding domain"/>
    <property type="match status" value="1"/>
</dbReference>
<evidence type="ECO:0000313" key="10">
    <source>
        <dbReference type="EMBL" id="CAB3994136.1"/>
    </source>
</evidence>
<dbReference type="PROSITE" id="PS00191">
    <property type="entry name" value="CYTOCHROME_B5_1"/>
    <property type="match status" value="1"/>
</dbReference>
<dbReference type="GO" id="GO:0046872">
    <property type="term" value="F:metal ion binding"/>
    <property type="evidence" value="ECO:0007669"/>
    <property type="project" value="UniProtKB-UniRule"/>
</dbReference>
<dbReference type="PRINTS" id="PR00371">
    <property type="entry name" value="FPNCR"/>
</dbReference>
<keyword evidence="11" id="KW-1185">Reference proteome</keyword>
<proteinExistence type="inferred from homology"/>
<evidence type="ECO:0000256" key="6">
    <source>
        <dbReference type="ARBA" id="ARBA00022827"/>
    </source>
</evidence>
<keyword evidence="8 9" id="KW-0408">Iron</keyword>
<evidence type="ECO:0000256" key="8">
    <source>
        <dbReference type="ARBA" id="ARBA00023004"/>
    </source>
</evidence>
<protein>
    <submittedName>
        <fullName evidence="10">Cytochrome b5 reductase 4 isoform X2</fullName>
    </submittedName>
</protein>
<dbReference type="GO" id="GO:0005737">
    <property type="term" value="C:cytoplasm"/>
    <property type="evidence" value="ECO:0007669"/>
    <property type="project" value="TreeGrafter"/>
</dbReference>
<dbReference type="GO" id="GO:0004128">
    <property type="term" value="F:cytochrome-b5 reductase activity, acting on NAD(P)H"/>
    <property type="evidence" value="ECO:0007669"/>
    <property type="project" value="TreeGrafter"/>
</dbReference>
<dbReference type="FunFam" id="3.40.50.80:FF:000021">
    <property type="entry name" value="Cytochrome b5 reductase 4"/>
    <property type="match status" value="1"/>
</dbReference>
<evidence type="ECO:0000256" key="7">
    <source>
        <dbReference type="ARBA" id="ARBA00023002"/>
    </source>
</evidence>
<evidence type="ECO:0000313" key="11">
    <source>
        <dbReference type="Proteomes" id="UP001152795"/>
    </source>
</evidence>
<dbReference type="InterPro" id="IPR017938">
    <property type="entry name" value="Riboflavin_synthase-like_b-brl"/>
</dbReference>
<dbReference type="FunFam" id="3.10.120.10:FF:000001">
    <property type="entry name" value="Cytochrome b5 reductase 4"/>
    <property type="match status" value="1"/>
</dbReference>
<keyword evidence="6" id="KW-0274">FAD</keyword>
<accession>A0A7D9DW21</accession>
<dbReference type="PROSITE" id="PS51384">
    <property type="entry name" value="FAD_FR"/>
    <property type="match status" value="1"/>
</dbReference>
<name>A0A7D9DW21_PARCT</name>
<comment type="similarity">
    <text evidence="2">Belongs to the flavoprotein pyridine nucleotide cytochrome reductase family.</text>
</comment>
<dbReference type="InterPro" id="IPR036400">
    <property type="entry name" value="Cyt_B5-like_heme/steroid_sf"/>
</dbReference>
<reference evidence="10" key="1">
    <citation type="submission" date="2020-04" db="EMBL/GenBank/DDBJ databases">
        <authorList>
            <person name="Alioto T."/>
            <person name="Alioto T."/>
            <person name="Gomez Garrido J."/>
        </authorList>
    </citation>
    <scope>NUCLEOTIDE SEQUENCE</scope>
    <source>
        <strain evidence="10">A484AB</strain>
    </source>
</reference>
<organism evidence="10 11">
    <name type="scientific">Paramuricea clavata</name>
    <name type="common">Red gorgonian</name>
    <name type="synonym">Violescent sea-whip</name>
    <dbReference type="NCBI Taxonomy" id="317549"/>
    <lineage>
        <taxon>Eukaryota</taxon>
        <taxon>Metazoa</taxon>
        <taxon>Cnidaria</taxon>
        <taxon>Anthozoa</taxon>
        <taxon>Octocorallia</taxon>
        <taxon>Malacalcyonacea</taxon>
        <taxon>Plexauridae</taxon>
        <taxon>Paramuricea</taxon>
    </lineage>
</organism>
<dbReference type="Gene3D" id="3.40.50.80">
    <property type="entry name" value="Nucleotide-binding domain of ferredoxin-NADP reductase (FNR) module"/>
    <property type="match status" value="1"/>
</dbReference>
<dbReference type="PRINTS" id="PR00406">
    <property type="entry name" value="CYTB5RDTASE"/>
</dbReference>
<sequence>MADSFPSVGSPQRLGSPRSKVSLKPGRSLMDWIRLGNSGKDLQGFGGKFRKVSTAELAEHNSIDDVWICLRGCVYNITPYLEYHPGGIPEIMKGAGIDATQLFNEIHQWVNAESMLQKCLVGPLVQTPKEKKKSGTGSYKSSLSLLAPPIPLVVKSKDDTDSNEDSLYWRCEVKSIVEVTHNVKMFCFTLPNGLVMDAPVGHHVHFQRTISGIDISRPYTIVVPSFDFKNGEETKRHLYLIIKIYPSGTLTPSLLDVNIGDHCLLTGYSGNFQSSRLTEAKDIIMIAGGTGLTPMIRIIHSFIHQQLSSVRTIKLLFANREEKDIIWRDNLDQLQKEIPEKFQIYYFLSSPPESWSGHTGRITESFLKELLPPSPQSGCEKDLLICVCGPDPFTLQQLKFLKSLGYNNKSTHAFFG</sequence>
<evidence type="ECO:0000256" key="9">
    <source>
        <dbReference type="RuleBase" id="RU362121"/>
    </source>
</evidence>
<dbReference type="PROSITE" id="PS50255">
    <property type="entry name" value="CYTOCHROME_B5_2"/>
    <property type="match status" value="1"/>
</dbReference>
<keyword evidence="3 9" id="KW-0349">Heme</keyword>
<dbReference type="GO" id="GO:0020037">
    <property type="term" value="F:heme binding"/>
    <property type="evidence" value="ECO:0007669"/>
    <property type="project" value="UniProtKB-UniRule"/>
</dbReference>
<dbReference type="AlphaFoldDB" id="A0A7D9DW21"/>
<gene>
    <name evidence="10" type="ORF">PACLA_8A039021</name>
</gene>
<keyword evidence="7" id="KW-0560">Oxidoreductase</keyword>
<dbReference type="InterPro" id="IPR001199">
    <property type="entry name" value="Cyt_B5-like_heme/steroid-bd"/>
</dbReference>
<dbReference type="InterPro" id="IPR001709">
    <property type="entry name" value="Flavoprot_Pyr_Nucl_cyt_Rdtase"/>
</dbReference>
<comment type="similarity">
    <text evidence="9">Belongs to the cytochrome b5 family.</text>
</comment>
<evidence type="ECO:0000256" key="5">
    <source>
        <dbReference type="ARBA" id="ARBA00022723"/>
    </source>
</evidence>
<dbReference type="InterPro" id="IPR001433">
    <property type="entry name" value="OxRdtase_FAD/NAD-bd"/>
</dbReference>
<dbReference type="InterPro" id="IPR051872">
    <property type="entry name" value="Cytochrome_b5/Flavoprotein_Rdt"/>
</dbReference>